<evidence type="ECO:0000313" key="11">
    <source>
        <dbReference type="Proteomes" id="UP001652624"/>
    </source>
</evidence>
<evidence type="ECO:0000256" key="4">
    <source>
        <dbReference type="ARBA" id="ARBA00022871"/>
    </source>
</evidence>
<evidence type="ECO:0000256" key="8">
    <source>
        <dbReference type="ARBA" id="ARBA00037695"/>
    </source>
</evidence>
<keyword evidence="3" id="KW-0221">Differentiation</keyword>
<keyword evidence="4" id="KW-0744">Spermatogenesis</keyword>
<feature type="domain" description="SPATA31" evidence="10">
    <location>
        <begin position="11"/>
        <end position="137"/>
    </location>
</feature>
<keyword evidence="5" id="KW-1133">Transmembrane helix</keyword>
<keyword evidence="2" id="KW-0812">Transmembrane</keyword>
<evidence type="ECO:0000313" key="12">
    <source>
        <dbReference type="RefSeq" id="XP_060055428.1"/>
    </source>
</evidence>
<dbReference type="Pfam" id="PF14650">
    <property type="entry name" value="FAM75"/>
    <property type="match status" value="2"/>
</dbReference>
<evidence type="ECO:0000256" key="7">
    <source>
        <dbReference type="ARBA" id="ARBA00035009"/>
    </source>
</evidence>
<evidence type="ECO:0000256" key="2">
    <source>
        <dbReference type="ARBA" id="ARBA00022692"/>
    </source>
</evidence>
<feature type="compositionally biased region" description="Pro residues" evidence="9">
    <location>
        <begin position="107"/>
        <end position="124"/>
    </location>
</feature>
<comment type="function">
    <text evidence="8">May play a role in spermatogenesis.</text>
</comment>
<feature type="region of interest" description="Disordered" evidence="9">
    <location>
        <begin position="159"/>
        <end position="195"/>
    </location>
</feature>
<feature type="region of interest" description="Disordered" evidence="9">
    <location>
        <begin position="103"/>
        <end position="144"/>
    </location>
</feature>
<organism evidence="11 12">
    <name type="scientific">Erinaceus europaeus</name>
    <name type="common">Western European hedgehog</name>
    <dbReference type="NCBI Taxonomy" id="9365"/>
    <lineage>
        <taxon>Eukaryota</taxon>
        <taxon>Metazoa</taxon>
        <taxon>Chordata</taxon>
        <taxon>Craniata</taxon>
        <taxon>Vertebrata</taxon>
        <taxon>Euteleostomi</taxon>
        <taxon>Mammalia</taxon>
        <taxon>Eutheria</taxon>
        <taxon>Laurasiatheria</taxon>
        <taxon>Eulipotyphla</taxon>
        <taxon>Erinaceidae</taxon>
        <taxon>Erinaceinae</taxon>
        <taxon>Erinaceus</taxon>
    </lineage>
</organism>
<evidence type="ECO:0000256" key="6">
    <source>
        <dbReference type="ARBA" id="ARBA00023136"/>
    </source>
</evidence>
<feature type="compositionally biased region" description="Basic residues" evidence="9">
    <location>
        <begin position="568"/>
        <end position="585"/>
    </location>
</feature>
<sequence>MSPEIARSPPTQQCRQLFWGHPKLHSESLVAAVRLLSGSPHEQPPQELHFNQLSGTLPKQEPVPRGAASALAEHQPEPSPATQPQLWAPAMNNILLPTHTLLQPQTRAPPTPRALPASPPPPPLKTLGGSGAPCHKTEPSALPADMPHRLLFSIDLRGHRPQLPGSREARTRRVPSQPSVSQGQSGQEAQKMGTRAPPLHSFEKALGQGVGQSVGQVVKGLQSRAASLRLQVPQATWKRTSGRLKRPWARGHQKQLPGQSLWALEGRKVEPTEEGQLPGNVPGSSSTTSMAVALRAQSVAGQQARSILSSKGLEPCTLTPLQCSVLTTHTCQVLEKHVTRLWVRHRWHLPLKLLKPLRCFRAPGPQLLALPPREGPVHPGTPCLASRSHSKASSTRCLAEAPPDQLGGRVNTRMSPQAPNKDSAFPASSAGQGDPQDTFTKESPWVLRQGSSVVPLTGQGTRPPAETAPCFVGRFWHRAKGPEALEDGLQPSSTPGMAPSKQKLYPAQSAQRGAGLELHSGPQSAWDEEDNDAVQVREVPGWEGHLEPTGRAGCRQRQQEFGQPLRRAQPKSRARHQISTARKRSWPASERSRQLPAGRSCALLLSQDHEPPESLPPRKTRQLEHMAPEQGREPEESPYTAQPVPTAPQNHHSQSHSPLGPEGCAQAEALTSAVGHYLEQQVALHRHSPKLTLPWCHQERRGPQQGPFCSHKLFCNDKQSKIPSGSHSRHQATLHGHS</sequence>
<evidence type="ECO:0000256" key="1">
    <source>
        <dbReference type="ARBA" id="ARBA00004167"/>
    </source>
</evidence>
<feature type="domain" description="SPATA31" evidence="10">
    <location>
        <begin position="145"/>
        <end position="284"/>
    </location>
</feature>
<keyword evidence="6" id="KW-0472">Membrane</keyword>
<dbReference type="InterPro" id="IPR039509">
    <property type="entry name" value="SPATA31"/>
</dbReference>
<evidence type="ECO:0000256" key="5">
    <source>
        <dbReference type="ARBA" id="ARBA00022989"/>
    </source>
</evidence>
<feature type="compositionally biased region" description="Basic residues" evidence="9">
    <location>
        <begin position="727"/>
        <end position="738"/>
    </location>
</feature>
<dbReference type="PANTHER" id="PTHR21859:SF55">
    <property type="entry name" value="SPERMATOGENESIS-ASSOCIATED PROTEIN 31A1-RELATED"/>
    <property type="match status" value="1"/>
</dbReference>
<gene>
    <name evidence="12" type="primary">LOC132540865</name>
</gene>
<evidence type="ECO:0000256" key="9">
    <source>
        <dbReference type="SAM" id="MobiDB-lite"/>
    </source>
</evidence>
<keyword evidence="11" id="KW-1185">Reference proteome</keyword>
<dbReference type="RefSeq" id="XP_060055428.1">
    <property type="nucleotide sequence ID" value="XM_060199445.1"/>
</dbReference>
<reference evidence="12" key="1">
    <citation type="submission" date="2025-08" db="UniProtKB">
        <authorList>
            <consortium name="RefSeq"/>
        </authorList>
    </citation>
    <scope>IDENTIFICATION</scope>
</reference>
<evidence type="ECO:0000256" key="3">
    <source>
        <dbReference type="ARBA" id="ARBA00022782"/>
    </source>
</evidence>
<feature type="compositionally biased region" description="Polar residues" evidence="9">
    <location>
        <begin position="647"/>
        <end position="657"/>
    </location>
</feature>
<feature type="region of interest" description="Disordered" evidence="9">
    <location>
        <begin position="719"/>
        <end position="738"/>
    </location>
</feature>
<feature type="region of interest" description="Disordered" evidence="9">
    <location>
        <begin position="36"/>
        <end position="85"/>
    </location>
</feature>
<feature type="compositionally biased region" description="Polar residues" evidence="9">
    <location>
        <begin position="429"/>
        <end position="438"/>
    </location>
</feature>
<feature type="region of interest" description="Disordered" evidence="9">
    <location>
        <begin position="484"/>
        <end position="663"/>
    </location>
</feature>
<feature type="region of interest" description="Disordered" evidence="9">
    <location>
        <begin position="394"/>
        <end position="444"/>
    </location>
</feature>
<name>A0ABM3Y2Y2_ERIEU</name>
<accession>A0ABM3Y2Y2</accession>
<comment type="subcellular location">
    <subcellularLocation>
        <location evidence="1">Membrane</location>
        <topology evidence="1">Single-pass membrane protein</topology>
    </subcellularLocation>
</comment>
<feature type="compositionally biased region" description="Basic and acidic residues" evidence="9">
    <location>
        <begin position="621"/>
        <end position="635"/>
    </location>
</feature>
<evidence type="ECO:0000259" key="10">
    <source>
        <dbReference type="Pfam" id="PF14650"/>
    </source>
</evidence>
<proteinExistence type="inferred from homology"/>
<protein>
    <submittedName>
        <fullName evidence="12">Spermatogenesis-associated protein 31A7-like</fullName>
    </submittedName>
</protein>
<feature type="compositionally biased region" description="Low complexity" evidence="9">
    <location>
        <begin position="174"/>
        <end position="187"/>
    </location>
</feature>
<dbReference type="GeneID" id="132540865"/>
<comment type="similarity">
    <text evidence="7">Belongs to the SPATA31 family.</text>
</comment>
<dbReference type="PANTHER" id="PTHR21859">
    <property type="entry name" value="ACROSOME-SPECIFIC PROTEIN"/>
    <property type="match status" value="1"/>
</dbReference>
<dbReference type="Proteomes" id="UP001652624">
    <property type="component" value="Chromosome 10"/>
</dbReference>